<dbReference type="Pfam" id="PF03514">
    <property type="entry name" value="GRAS"/>
    <property type="match status" value="1"/>
</dbReference>
<protein>
    <submittedName>
        <fullName evidence="4">Uncharacterized protein</fullName>
    </submittedName>
</protein>
<dbReference type="PANTHER" id="PTHR31636">
    <property type="entry name" value="OSJNBA0084A10.13 PROTEIN-RELATED"/>
    <property type="match status" value="1"/>
</dbReference>
<feature type="region of interest" description="Leucine repeat II (LRII)" evidence="3">
    <location>
        <begin position="322"/>
        <end position="354"/>
    </location>
</feature>
<sequence length="541" mass="61739">MFEPAMLQVQPSLLYSDSLTSFTDDEVRLYEFEFDAQNLGSQDFSSLDTTPQSSPDFCFSIQDLDNMDFQVDQPGVMLSTDHFSTVYDEQNVIFTGEIDDMLLYSMDGEESFVDVQQSTLDAEDEWSLNPSMDATDFLMHLPNGGIEVNNHVALIQPSLDLPTEGVEIDLRLVLFHLVMAYGQAIENGHNALAKAVVKHMNQTVSLVGNIMERLLHYVFSVDLKSDYLKLECKKNFYAAYMAFYQIFPYGKFAHFAANSAILKAVHENVKIIHIYDFDLGDGLQWCSMIEALRGQQRELRLTAIKWTEGESTCIPQEWKFEETKRRLIDHSSSCNVDLKVDEMMMHDFIELKKIKSRGDNGEWCAFNCMTSLPHMGRARSRKNVTEFLNGAKEIIRHTHSGIIIFGDGDAWEKQKMSSNFTSFLDGHLMHYEALLESIEFNFPVHLKEARTLMECLFVAPFASAHAQIQKWEETRECCDLESAGLSGLKGRKVSEESLMEAKEMIKEGESLYGIKVQGEFNNQLVLDWRGTELVKVSCWQS</sequence>
<proteinExistence type="inferred from homology"/>
<keyword evidence="1" id="KW-0805">Transcription regulation</keyword>
<evidence type="ECO:0000256" key="2">
    <source>
        <dbReference type="ARBA" id="ARBA00023163"/>
    </source>
</evidence>
<reference evidence="4" key="1">
    <citation type="journal article" date="2016" name="Nat. Genet.">
        <title>A high-quality carrot genome assembly provides new insights into carotenoid accumulation and asterid genome evolution.</title>
        <authorList>
            <person name="Iorizzo M."/>
            <person name="Ellison S."/>
            <person name="Senalik D."/>
            <person name="Zeng P."/>
            <person name="Satapoomin P."/>
            <person name="Huang J."/>
            <person name="Bowman M."/>
            <person name="Iovene M."/>
            <person name="Sanseverino W."/>
            <person name="Cavagnaro P."/>
            <person name="Yildiz M."/>
            <person name="Macko-Podgorni A."/>
            <person name="Moranska E."/>
            <person name="Grzebelus E."/>
            <person name="Grzebelus D."/>
            <person name="Ashrafi H."/>
            <person name="Zheng Z."/>
            <person name="Cheng S."/>
            <person name="Spooner D."/>
            <person name="Van Deynze A."/>
            <person name="Simon P."/>
        </authorList>
    </citation>
    <scope>NUCLEOTIDE SEQUENCE [LARGE SCALE GENOMIC DNA]</scope>
    <source>
        <tissue evidence="4">Leaf</tissue>
    </source>
</reference>
<dbReference type="InterPro" id="IPR005202">
    <property type="entry name" value="TF_GRAS"/>
</dbReference>
<dbReference type="OrthoDB" id="1935022at2759"/>
<dbReference type="OMA" id="ICHEIRI"/>
<accession>A0A175YJR3</accession>
<dbReference type="KEGG" id="dcr:108197898"/>
<comment type="similarity">
    <text evidence="3">Belongs to the GRAS family.</text>
</comment>
<dbReference type="STRING" id="79200.A0A175YJR3"/>
<comment type="caution">
    <text evidence="3">Lacks conserved residue(s) required for the propagation of feature annotation.</text>
</comment>
<evidence type="ECO:0000256" key="1">
    <source>
        <dbReference type="ARBA" id="ARBA00023015"/>
    </source>
</evidence>
<keyword evidence="2" id="KW-0804">Transcription</keyword>
<dbReference type="AlphaFoldDB" id="A0A175YJR3"/>
<dbReference type="EMBL" id="LNRQ01000008">
    <property type="protein sequence ID" value="KZM83703.1"/>
    <property type="molecule type" value="Genomic_DNA"/>
</dbReference>
<comment type="caution">
    <text evidence="4">The sequence shown here is derived from an EMBL/GenBank/DDBJ whole genome shotgun (WGS) entry which is preliminary data.</text>
</comment>
<name>A0A175YJR3_DAUCS</name>
<dbReference type="Gramene" id="KZM83703">
    <property type="protein sequence ID" value="KZM83703"/>
    <property type="gene ID" value="DCAR_028875"/>
</dbReference>
<feature type="region of interest" description="SAW" evidence="3">
    <location>
        <begin position="454"/>
        <end position="540"/>
    </location>
</feature>
<dbReference type="PROSITE" id="PS50985">
    <property type="entry name" value="GRAS"/>
    <property type="match status" value="1"/>
</dbReference>
<organism evidence="4">
    <name type="scientific">Daucus carota subsp. sativus</name>
    <name type="common">Carrot</name>
    <dbReference type="NCBI Taxonomy" id="79200"/>
    <lineage>
        <taxon>Eukaryota</taxon>
        <taxon>Viridiplantae</taxon>
        <taxon>Streptophyta</taxon>
        <taxon>Embryophyta</taxon>
        <taxon>Tracheophyta</taxon>
        <taxon>Spermatophyta</taxon>
        <taxon>Magnoliopsida</taxon>
        <taxon>eudicotyledons</taxon>
        <taxon>Gunneridae</taxon>
        <taxon>Pentapetalae</taxon>
        <taxon>asterids</taxon>
        <taxon>campanulids</taxon>
        <taxon>Apiales</taxon>
        <taxon>Apiaceae</taxon>
        <taxon>Apioideae</taxon>
        <taxon>Scandiceae</taxon>
        <taxon>Daucinae</taxon>
        <taxon>Daucus</taxon>
        <taxon>Daucus sect. Daucus</taxon>
    </lineage>
</organism>
<gene>
    <name evidence="4" type="ORF">DCAR_028875</name>
</gene>
<evidence type="ECO:0000313" key="4">
    <source>
        <dbReference type="EMBL" id="KZM83703.1"/>
    </source>
</evidence>
<evidence type="ECO:0000256" key="3">
    <source>
        <dbReference type="PROSITE-ProRule" id="PRU01191"/>
    </source>
</evidence>